<protein>
    <recommendedName>
        <fullName evidence="4">DUF5302 domain-containing protein</fullName>
    </recommendedName>
</protein>
<dbReference type="AlphaFoldDB" id="A0A177KA27"/>
<feature type="compositionally biased region" description="Basic and acidic residues" evidence="1">
    <location>
        <begin position="1"/>
        <end position="41"/>
    </location>
</feature>
<evidence type="ECO:0000256" key="1">
    <source>
        <dbReference type="SAM" id="MobiDB-lite"/>
    </source>
</evidence>
<dbReference type="Proteomes" id="UP000076998">
    <property type="component" value="Unassembled WGS sequence"/>
</dbReference>
<name>A0A177KA27_9MICO</name>
<dbReference type="Pfam" id="PF17227">
    <property type="entry name" value="DUF5302"/>
    <property type="match status" value="1"/>
</dbReference>
<evidence type="ECO:0000313" key="3">
    <source>
        <dbReference type="Proteomes" id="UP000076998"/>
    </source>
</evidence>
<evidence type="ECO:0008006" key="4">
    <source>
        <dbReference type="Google" id="ProtNLM"/>
    </source>
</evidence>
<proteinExistence type="predicted"/>
<feature type="region of interest" description="Disordered" evidence="1">
    <location>
        <begin position="1"/>
        <end position="60"/>
    </location>
</feature>
<gene>
    <name evidence="2" type="ORF">AYL44_10165</name>
</gene>
<comment type="caution">
    <text evidence="2">The sequence shown here is derived from an EMBL/GenBank/DDBJ whole genome shotgun (WGS) entry which is preliminary data.</text>
</comment>
<evidence type="ECO:0000313" key="2">
    <source>
        <dbReference type="EMBL" id="OAH49927.1"/>
    </source>
</evidence>
<accession>A0A177KA27</accession>
<dbReference type="EMBL" id="LSTV01000003">
    <property type="protein sequence ID" value="OAH49927.1"/>
    <property type="molecule type" value="Genomic_DNA"/>
</dbReference>
<sequence length="60" mass="6673">MSDDEKTADAASEDMKRKFREALEKKNAQSRKGEAHLDGDSAVHGTHGAVTKREFRRKSG</sequence>
<organism evidence="2 3">
    <name type="scientific">Microbacterium oleivorans</name>
    <dbReference type="NCBI Taxonomy" id="273677"/>
    <lineage>
        <taxon>Bacteria</taxon>
        <taxon>Bacillati</taxon>
        <taxon>Actinomycetota</taxon>
        <taxon>Actinomycetes</taxon>
        <taxon>Micrococcales</taxon>
        <taxon>Microbacteriaceae</taxon>
        <taxon>Microbacterium</taxon>
    </lineage>
</organism>
<dbReference type="OrthoDB" id="4319558at2"/>
<dbReference type="InterPro" id="IPR035172">
    <property type="entry name" value="DUF5302"/>
</dbReference>
<reference evidence="2 3" key="1">
    <citation type="submission" date="2016-02" db="EMBL/GenBank/DDBJ databases">
        <authorList>
            <person name="Wen L."/>
            <person name="He K."/>
            <person name="Yang H."/>
        </authorList>
    </citation>
    <scope>NUCLEOTIDE SEQUENCE [LARGE SCALE GENOMIC DNA]</scope>
    <source>
        <strain evidence="2 3">CD11_3</strain>
    </source>
</reference>
<dbReference type="RefSeq" id="WP_064003169.1">
    <property type="nucleotide sequence ID" value="NZ_JBEYBI010000013.1"/>
</dbReference>